<comment type="caution">
    <text evidence="6">The sequence shown here is derived from an EMBL/GenBank/DDBJ whole genome shotgun (WGS) entry which is preliminary data.</text>
</comment>
<dbReference type="InterPro" id="IPR036271">
    <property type="entry name" value="Tet_transcr_reg_TetR-rel_C_sf"/>
</dbReference>
<evidence type="ECO:0000313" key="7">
    <source>
        <dbReference type="Proteomes" id="UP001500567"/>
    </source>
</evidence>
<dbReference type="SUPFAM" id="SSF46689">
    <property type="entry name" value="Homeodomain-like"/>
    <property type="match status" value="1"/>
</dbReference>
<dbReference type="Pfam" id="PF00440">
    <property type="entry name" value="TetR_N"/>
    <property type="match status" value="1"/>
</dbReference>
<dbReference type="PRINTS" id="PR00455">
    <property type="entry name" value="HTHTETR"/>
</dbReference>
<keyword evidence="2 4" id="KW-0238">DNA-binding</keyword>
<dbReference type="RefSeq" id="WP_345073665.1">
    <property type="nucleotide sequence ID" value="NZ_BAABDJ010000033.1"/>
</dbReference>
<dbReference type="EMBL" id="BAABDJ010000033">
    <property type="protein sequence ID" value="GAA4012626.1"/>
    <property type="molecule type" value="Genomic_DNA"/>
</dbReference>
<dbReference type="Pfam" id="PF16925">
    <property type="entry name" value="TetR_C_13"/>
    <property type="match status" value="1"/>
</dbReference>
<name>A0ABP7SJI6_9BACT</name>
<evidence type="ECO:0000259" key="5">
    <source>
        <dbReference type="PROSITE" id="PS50977"/>
    </source>
</evidence>
<proteinExistence type="predicted"/>
<dbReference type="InterPro" id="IPR001647">
    <property type="entry name" value="HTH_TetR"/>
</dbReference>
<dbReference type="PANTHER" id="PTHR47506:SF6">
    <property type="entry name" value="HTH-TYPE TRANSCRIPTIONAL REPRESSOR NEMR"/>
    <property type="match status" value="1"/>
</dbReference>
<feature type="domain" description="HTH tetR-type" evidence="5">
    <location>
        <begin position="6"/>
        <end position="66"/>
    </location>
</feature>
<keyword evidence="3" id="KW-0804">Transcription</keyword>
<evidence type="ECO:0000256" key="4">
    <source>
        <dbReference type="PROSITE-ProRule" id="PRU00335"/>
    </source>
</evidence>
<keyword evidence="7" id="KW-1185">Reference proteome</keyword>
<evidence type="ECO:0000256" key="2">
    <source>
        <dbReference type="ARBA" id="ARBA00023125"/>
    </source>
</evidence>
<organism evidence="6 7">
    <name type="scientific">Hymenobacter fastidiosus</name>
    <dbReference type="NCBI Taxonomy" id="486264"/>
    <lineage>
        <taxon>Bacteria</taxon>
        <taxon>Pseudomonadati</taxon>
        <taxon>Bacteroidota</taxon>
        <taxon>Cytophagia</taxon>
        <taxon>Cytophagales</taxon>
        <taxon>Hymenobacteraceae</taxon>
        <taxon>Hymenobacter</taxon>
    </lineage>
</organism>
<dbReference type="InterPro" id="IPR011075">
    <property type="entry name" value="TetR_C"/>
</dbReference>
<dbReference type="PANTHER" id="PTHR47506">
    <property type="entry name" value="TRANSCRIPTIONAL REGULATORY PROTEIN"/>
    <property type="match status" value="1"/>
</dbReference>
<evidence type="ECO:0000256" key="1">
    <source>
        <dbReference type="ARBA" id="ARBA00023015"/>
    </source>
</evidence>
<evidence type="ECO:0000313" key="6">
    <source>
        <dbReference type="EMBL" id="GAA4012626.1"/>
    </source>
</evidence>
<protein>
    <submittedName>
        <fullName evidence="6">TetR/AcrR family transcriptional regulator</fullName>
    </submittedName>
</protein>
<evidence type="ECO:0000256" key="3">
    <source>
        <dbReference type="ARBA" id="ARBA00023163"/>
    </source>
</evidence>
<keyword evidence="1" id="KW-0805">Transcription regulation</keyword>
<reference evidence="7" key="1">
    <citation type="journal article" date="2019" name="Int. J. Syst. Evol. Microbiol.">
        <title>The Global Catalogue of Microorganisms (GCM) 10K type strain sequencing project: providing services to taxonomists for standard genome sequencing and annotation.</title>
        <authorList>
            <consortium name="The Broad Institute Genomics Platform"/>
            <consortium name="The Broad Institute Genome Sequencing Center for Infectious Disease"/>
            <person name="Wu L."/>
            <person name="Ma J."/>
        </authorList>
    </citation>
    <scope>NUCLEOTIDE SEQUENCE [LARGE SCALE GENOMIC DNA]</scope>
    <source>
        <strain evidence="7">JCM 17224</strain>
    </source>
</reference>
<sequence>MPTAVPDTRTRILDLAEQLLLTRGFNAFSYQHIARELGVKPAAIHYHYPTKEDLGTAIIGRQRRRLGKWRGLPRLTELSPVAQLDALLEVYLTHLRQEQRVCLFGSLAADFRTLPEPMQRELRLFNRELTAWLAEVLTAGRTAGALVFRGEPVAKAAQVLTTLAGALQVARVHDEHQFYLIFDQLRSELLPE</sequence>
<dbReference type="Proteomes" id="UP001500567">
    <property type="component" value="Unassembled WGS sequence"/>
</dbReference>
<dbReference type="PROSITE" id="PS50977">
    <property type="entry name" value="HTH_TETR_2"/>
    <property type="match status" value="1"/>
</dbReference>
<accession>A0ABP7SJI6</accession>
<dbReference type="Gene3D" id="1.10.357.10">
    <property type="entry name" value="Tetracycline Repressor, domain 2"/>
    <property type="match status" value="1"/>
</dbReference>
<dbReference type="InterPro" id="IPR009057">
    <property type="entry name" value="Homeodomain-like_sf"/>
</dbReference>
<dbReference type="SUPFAM" id="SSF48498">
    <property type="entry name" value="Tetracyclin repressor-like, C-terminal domain"/>
    <property type="match status" value="1"/>
</dbReference>
<feature type="DNA-binding region" description="H-T-H motif" evidence="4">
    <location>
        <begin position="29"/>
        <end position="48"/>
    </location>
</feature>
<gene>
    <name evidence="6" type="ORF">GCM10022408_26700</name>
</gene>